<dbReference type="Gene3D" id="2.40.37.20">
    <property type="entry name" value="D-serine dehydratase-like domain"/>
    <property type="match status" value="1"/>
</dbReference>
<keyword evidence="2" id="KW-0456">Lyase</keyword>
<dbReference type="InterPro" id="IPR029066">
    <property type="entry name" value="PLP-binding_barrel"/>
</dbReference>
<dbReference type="Pfam" id="PF14031">
    <property type="entry name" value="D-ser_dehydrat"/>
    <property type="match status" value="1"/>
</dbReference>
<evidence type="ECO:0000313" key="4">
    <source>
        <dbReference type="EMBL" id="ODN44077.1"/>
    </source>
</evidence>
<dbReference type="InterPro" id="IPR051466">
    <property type="entry name" value="D-amino_acid_metab_enzyme"/>
</dbReference>
<dbReference type="InterPro" id="IPR042208">
    <property type="entry name" value="D-ser_dehydrat-like_sf"/>
</dbReference>
<dbReference type="SUPFAM" id="SSF51419">
    <property type="entry name" value="PLP-binding barrel"/>
    <property type="match status" value="1"/>
</dbReference>
<evidence type="ECO:0000313" key="5">
    <source>
        <dbReference type="Proteomes" id="UP000094329"/>
    </source>
</evidence>
<comment type="caution">
    <text evidence="4">The sequence shown here is derived from an EMBL/GenBank/DDBJ whole genome shotgun (WGS) entry which is preliminary data.</text>
</comment>
<organism evidence="4 5">
    <name type="scientific">Piscirickettsia litoralis</name>
    <dbReference type="NCBI Taxonomy" id="1891921"/>
    <lineage>
        <taxon>Bacteria</taxon>
        <taxon>Pseudomonadati</taxon>
        <taxon>Pseudomonadota</taxon>
        <taxon>Gammaproteobacteria</taxon>
        <taxon>Thiotrichales</taxon>
        <taxon>Piscirickettsiaceae</taxon>
        <taxon>Piscirickettsia</taxon>
    </lineage>
</organism>
<feature type="domain" description="D-serine dehydratase-like" evidence="3">
    <location>
        <begin position="263"/>
        <end position="353"/>
    </location>
</feature>
<dbReference type="PANTHER" id="PTHR28004">
    <property type="entry name" value="ZGC:162816-RELATED"/>
    <property type="match status" value="1"/>
</dbReference>
<dbReference type="SMART" id="SM01119">
    <property type="entry name" value="D-ser_dehydrat"/>
    <property type="match status" value="1"/>
</dbReference>
<dbReference type="Proteomes" id="UP000094329">
    <property type="component" value="Unassembled WGS sequence"/>
</dbReference>
<evidence type="ECO:0000256" key="1">
    <source>
        <dbReference type="ARBA" id="ARBA00005323"/>
    </source>
</evidence>
<dbReference type="CDD" id="cd06819">
    <property type="entry name" value="PLPDE_III_LS_D-TA"/>
    <property type="match status" value="1"/>
</dbReference>
<keyword evidence="5" id="KW-1185">Reference proteome</keyword>
<protein>
    <submittedName>
        <fullName evidence="4">Metal-activated pyridoxal enzyme</fullName>
    </submittedName>
</protein>
<dbReference type="EMBL" id="MDTU01000001">
    <property type="protein sequence ID" value="ODN44077.1"/>
    <property type="molecule type" value="Genomic_DNA"/>
</dbReference>
<evidence type="ECO:0000259" key="3">
    <source>
        <dbReference type="SMART" id="SM01119"/>
    </source>
</evidence>
<name>A0ABX3A745_9GAMM</name>
<dbReference type="Pfam" id="PF01168">
    <property type="entry name" value="Ala_racemase_N"/>
    <property type="match status" value="1"/>
</dbReference>
<comment type="similarity">
    <text evidence="1">Belongs to the DSD1 family.</text>
</comment>
<evidence type="ECO:0000256" key="2">
    <source>
        <dbReference type="ARBA" id="ARBA00023239"/>
    </source>
</evidence>
<accession>A0ABX3A745</accession>
<dbReference type="PANTHER" id="PTHR28004:SF2">
    <property type="entry name" value="D-SERINE DEHYDRATASE"/>
    <property type="match status" value="1"/>
</dbReference>
<dbReference type="Gene3D" id="3.20.20.10">
    <property type="entry name" value="Alanine racemase"/>
    <property type="match status" value="1"/>
</dbReference>
<dbReference type="InterPro" id="IPR026956">
    <property type="entry name" value="D-ser_dehydrat-like_dom"/>
</dbReference>
<gene>
    <name evidence="4" type="ORF">BGC07_11070</name>
</gene>
<sequence length="370" mass="40389">MKVGQSKQQIDTPALVIDRQKLMTNLNFMQDFANKQGKQLRPHAKTHKCTQLAKLQKQTGAIGICATKVGEAEVLVTKGITGVLLTSPVVTPQKIQRLVQLVQKESGIMVVVDQAENAQALSQASLQAGTTLKVLVDIDPGVHRTGTSYANALTLGKLLHELPGLSLQGLQCYAGNLQHIHDFNDRKTASSLAMQKASDVLAQFKKENLPCTILTGTGTGTYDIDSQVDLVTEIQPGSYTVMDQEYANIQWQNLQAFNPFQPAMTLLTTVISANHESHVTVDAGLKSLYIDQTPPRIISHPHLSYDWGGFGDEHGKITSDGTGTLPKVGEVLELIVPHCDPTINLFDQFYITEGDTITDIWPIDLRGKSQ</sequence>
<dbReference type="InterPro" id="IPR001608">
    <property type="entry name" value="Ala_racemase_N"/>
</dbReference>
<reference evidence="4 5" key="1">
    <citation type="submission" date="2016-08" db="EMBL/GenBank/DDBJ databases">
        <title>Draft genome sequence of Candidatus Piscirickettsia litoralis, from seawater.</title>
        <authorList>
            <person name="Wan X."/>
            <person name="Lee A.J."/>
            <person name="Hou S."/>
            <person name="Donachie S.P."/>
        </authorList>
    </citation>
    <scope>NUCLEOTIDE SEQUENCE [LARGE SCALE GENOMIC DNA]</scope>
    <source>
        <strain evidence="4 5">Y2</strain>
    </source>
</reference>
<proteinExistence type="inferred from homology"/>